<gene>
    <name evidence="1" type="ORF">Moror_13436</name>
</gene>
<dbReference type="EMBL" id="AWSO01002101">
    <property type="protein sequence ID" value="ESK82039.1"/>
    <property type="molecule type" value="Genomic_DNA"/>
</dbReference>
<reference evidence="1 2" key="1">
    <citation type="journal article" date="2014" name="BMC Genomics">
        <title>Genome and secretome analysis of the hemibiotrophic fungal pathogen, Moniliophthora roreri, which causes frosty pod rot disease of cacao: mechanisms of the biotrophic and necrotrophic phases.</title>
        <authorList>
            <person name="Meinhardt L.W."/>
            <person name="Costa G.G.L."/>
            <person name="Thomazella D.P.T."/>
            <person name="Teixeira P.J.P.L."/>
            <person name="Carazzolle M.F."/>
            <person name="Schuster S.C."/>
            <person name="Carlson J.E."/>
            <person name="Guiltinan M.J."/>
            <person name="Mieczkowski P."/>
            <person name="Farmer A."/>
            <person name="Ramaraj T."/>
            <person name="Crozier J."/>
            <person name="Davis R.E."/>
            <person name="Shao J."/>
            <person name="Melnick R.L."/>
            <person name="Pereira G.A.G."/>
            <person name="Bailey B.A."/>
        </authorList>
    </citation>
    <scope>NUCLEOTIDE SEQUENCE [LARGE SCALE GENOMIC DNA]</scope>
    <source>
        <strain evidence="1 2">MCA 2997</strain>
    </source>
</reference>
<protein>
    <submittedName>
        <fullName evidence="1">Uncharacterized protein</fullName>
    </submittedName>
</protein>
<accession>V2XRF4</accession>
<name>V2XRF4_MONRO</name>
<organism evidence="1 2">
    <name type="scientific">Moniliophthora roreri (strain MCA 2997)</name>
    <name type="common">Cocoa frosty pod rot fungus</name>
    <name type="synonym">Crinipellis roreri</name>
    <dbReference type="NCBI Taxonomy" id="1381753"/>
    <lineage>
        <taxon>Eukaryota</taxon>
        <taxon>Fungi</taxon>
        <taxon>Dikarya</taxon>
        <taxon>Basidiomycota</taxon>
        <taxon>Agaricomycotina</taxon>
        <taxon>Agaricomycetes</taxon>
        <taxon>Agaricomycetidae</taxon>
        <taxon>Agaricales</taxon>
        <taxon>Marasmiineae</taxon>
        <taxon>Marasmiaceae</taxon>
        <taxon>Moniliophthora</taxon>
    </lineage>
</organism>
<dbReference type="KEGG" id="mrr:Moror_13436"/>
<sequence>MDADVDIGLPGLLCSSPSQTIPFLPIPASTPLEVPHNAVSNTMPPAVSTNPSALTFTKMQTKKLQLAHDQVLTYTQNDVPDRLALRLSKDIEQL</sequence>
<keyword evidence="2" id="KW-1185">Reference proteome</keyword>
<comment type="caution">
    <text evidence="1">The sequence shown here is derived from an EMBL/GenBank/DDBJ whole genome shotgun (WGS) entry which is preliminary data.</text>
</comment>
<dbReference type="HOGENOM" id="CLU_2386694_0_0_1"/>
<evidence type="ECO:0000313" key="1">
    <source>
        <dbReference type="EMBL" id="ESK82039.1"/>
    </source>
</evidence>
<dbReference type="AlphaFoldDB" id="V2XRF4"/>
<evidence type="ECO:0000313" key="2">
    <source>
        <dbReference type="Proteomes" id="UP000017559"/>
    </source>
</evidence>
<dbReference type="Proteomes" id="UP000017559">
    <property type="component" value="Unassembled WGS sequence"/>
</dbReference>
<proteinExistence type="predicted"/>